<dbReference type="Pfam" id="PF00566">
    <property type="entry name" value="RabGAP-TBC"/>
    <property type="match status" value="1"/>
</dbReference>
<feature type="compositionally biased region" description="Polar residues" evidence="2">
    <location>
        <begin position="1"/>
        <end position="23"/>
    </location>
</feature>
<dbReference type="InterPro" id="IPR035969">
    <property type="entry name" value="Rab-GAP_TBC_sf"/>
</dbReference>
<dbReference type="FunFam" id="1.10.8.270:FF:000007">
    <property type="entry name" value="TBC1 domain family member 10A"/>
    <property type="match status" value="1"/>
</dbReference>
<organism evidence="4">
    <name type="scientific">Nyssomyia neivai</name>
    <dbReference type="NCBI Taxonomy" id="330878"/>
    <lineage>
        <taxon>Eukaryota</taxon>
        <taxon>Metazoa</taxon>
        <taxon>Ecdysozoa</taxon>
        <taxon>Arthropoda</taxon>
        <taxon>Hexapoda</taxon>
        <taxon>Insecta</taxon>
        <taxon>Pterygota</taxon>
        <taxon>Neoptera</taxon>
        <taxon>Endopterygota</taxon>
        <taxon>Diptera</taxon>
        <taxon>Nematocera</taxon>
        <taxon>Psychodoidea</taxon>
        <taxon>Psychodidae</taxon>
        <taxon>Nyssomyia</taxon>
    </lineage>
</organism>
<evidence type="ECO:0000256" key="1">
    <source>
        <dbReference type="ARBA" id="ARBA00022468"/>
    </source>
</evidence>
<feature type="domain" description="Rab-GAP TBC" evidence="3">
    <location>
        <begin position="102"/>
        <end position="290"/>
    </location>
</feature>
<dbReference type="SUPFAM" id="SSF47923">
    <property type="entry name" value="Ypt/Rab-GAP domain of gyp1p"/>
    <property type="match status" value="2"/>
</dbReference>
<dbReference type="PANTHER" id="PTHR47219">
    <property type="entry name" value="RAB GTPASE-ACTIVATING PROTEIN 1-LIKE"/>
    <property type="match status" value="1"/>
</dbReference>
<dbReference type="FunFam" id="1.10.472.80:FF:000008">
    <property type="entry name" value="TBC1 domain family member 10A"/>
    <property type="match status" value="1"/>
</dbReference>
<keyword evidence="1" id="KW-0343">GTPase activation</keyword>
<dbReference type="InterPro" id="IPR050302">
    <property type="entry name" value="Rab_GAP_TBC_domain"/>
</dbReference>
<dbReference type="SMART" id="SM00164">
    <property type="entry name" value="TBC"/>
    <property type="match status" value="1"/>
</dbReference>
<evidence type="ECO:0000313" key="4">
    <source>
        <dbReference type="EMBL" id="JAV10382.1"/>
    </source>
</evidence>
<dbReference type="FunFam" id="1.10.10.750:FF:000001">
    <property type="entry name" value="TBC1 domain family member 10A"/>
    <property type="match status" value="1"/>
</dbReference>
<dbReference type="GO" id="GO:0005096">
    <property type="term" value="F:GTPase activator activity"/>
    <property type="evidence" value="ECO:0007669"/>
    <property type="project" value="UniProtKB-KW"/>
</dbReference>
<dbReference type="PANTHER" id="PTHR47219:SF4">
    <property type="entry name" value="TBC1 DOMAIN FAMILY MEMBER 10A"/>
    <property type="match status" value="1"/>
</dbReference>
<evidence type="ECO:0000259" key="3">
    <source>
        <dbReference type="PROSITE" id="PS50086"/>
    </source>
</evidence>
<dbReference type="EMBL" id="GFDF01003702">
    <property type="protein sequence ID" value="JAV10382.1"/>
    <property type="molecule type" value="Transcribed_RNA"/>
</dbReference>
<protein>
    <submittedName>
        <fullName evidence="4">Putative ypt/rab gtpase activating protein</fullName>
    </submittedName>
</protein>
<name>A0A1L8DVD1_9DIPT</name>
<dbReference type="Gene3D" id="1.10.472.80">
    <property type="entry name" value="Ypt/Rab-GAP domain of gyp1p, domain 3"/>
    <property type="match status" value="1"/>
</dbReference>
<feature type="region of interest" description="Disordered" evidence="2">
    <location>
        <begin position="1"/>
        <end position="29"/>
    </location>
</feature>
<dbReference type="AlphaFoldDB" id="A0A1L8DVD1"/>
<dbReference type="Gene3D" id="1.10.10.750">
    <property type="entry name" value="Ypt/Rab-GAP domain of gyp1p, domain 1"/>
    <property type="match status" value="1"/>
</dbReference>
<dbReference type="PROSITE" id="PS50086">
    <property type="entry name" value="TBC_RABGAP"/>
    <property type="match status" value="1"/>
</dbReference>
<dbReference type="GO" id="GO:0031267">
    <property type="term" value="F:small GTPase binding"/>
    <property type="evidence" value="ECO:0007669"/>
    <property type="project" value="TreeGrafter"/>
</dbReference>
<evidence type="ECO:0000256" key="2">
    <source>
        <dbReference type="SAM" id="MobiDB-lite"/>
    </source>
</evidence>
<dbReference type="GO" id="GO:0005886">
    <property type="term" value="C:plasma membrane"/>
    <property type="evidence" value="ECO:0007669"/>
    <property type="project" value="UniProtKB-ARBA"/>
</dbReference>
<proteinExistence type="predicted"/>
<reference evidence="4" key="1">
    <citation type="submission" date="2016-12" db="EMBL/GenBank/DDBJ databases">
        <title>An insight into the sialome and mialome of the sand fly, Nyssomyia neivai.</title>
        <authorList>
            <person name="Sebastian V."/>
            <person name="Goulart T.M."/>
            <person name="Oliveira W."/>
            <person name="Calvo E."/>
            <person name="Oliveira L.F."/>
            <person name="Pinto M.C."/>
            <person name="Rosselino A.M."/>
            <person name="Ribeiro J.M."/>
        </authorList>
    </citation>
    <scope>NUCLEOTIDE SEQUENCE</scope>
</reference>
<dbReference type="Gene3D" id="1.10.8.270">
    <property type="entry name" value="putative rabgap domain of human tbc1 domain family member 14 like domains"/>
    <property type="match status" value="1"/>
</dbReference>
<dbReference type="InterPro" id="IPR000195">
    <property type="entry name" value="Rab-GAP-TBC_dom"/>
</dbReference>
<sequence>MTTSPHPSAVSDTFSGISTNKMATSPRKAPDTISVCSTVSALSSCPDRHGFYGGVQFTDKPKAPLPRSQILAREKKWLHMMDIWRDYMTKNYKKVRERCRKGIPPSVRPRAWFYLSGAHLLHEKYPTLYEELLKMPGNQQYIEEIRKDQHRQFPFHEMFLDEDKPGRIELFNILKAYSIFNPQIGYCQAQAPIAAFLLMFLPAEQAFWCFVSVCDKYLKDYFKPGMEMLQRDAGMLMALVKKTSPNVYRHLQKHKVEPLLFMTDWFLCAMTRTLPWDTLLRVWDCFLCEGIKVLFKVALVILGASLGPRSTRKVCNDLCETLEVLRSPPQKILDENFMMHHVLNMNISRDDFEREHQRQAELRRRGKST</sequence>
<accession>A0A1L8DVD1</accession>